<dbReference type="GO" id="GO:0008270">
    <property type="term" value="F:zinc ion binding"/>
    <property type="evidence" value="ECO:0007669"/>
    <property type="project" value="InterPro"/>
</dbReference>
<dbReference type="AlphaFoldDB" id="A0A0M3KBT1"/>
<dbReference type="WBParaSite" id="ASIM_0001842801-mRNA-1">
    <property type="protein sequence ID" value="ASIM_0001842801-mRNA-1"/>
    <property type="gene ID" value="ASIM_0001842801"/>
</dbReference>
<dbReference type="InterPro" id="IPR036875">
    <property type="entry name" value="Znf_CCHC_sf"/>
</dbReference>
<dbReference type="InterPro" id="IPR001878">
    <property type="entry name" value="Znf_CCHC"/>
</dbReference>
<proteinExistence type="predicted"/>
<name>A0A0M3KBT1_ANISI</name>
<evidence type="ECO:0000313" key="3">
    <source>
        <dbReference type="WBParaSite" id="ASIM_0001842801-mRNA-1"/>
    </source>
</evidence>
<dbReference type="InterPro" id="IPR005312">
    <property type="entry name" value="DUF1759"/>
</dbReference>
<protein>
    <submittedName>
        <fullName evidence="3">CCHC-type domain-containing protein</fullName>
    </submittedName>
</protein>
<evidence type="ECO:0000259" key="2">
    <source>
        <dbReference type="SMART" id="SM00343"/>
    </source>
</evidence>
<dbReference type="GO" id="GO:0019899">
    <property type="term" value="F:enzyme binding"/>
    <property type="evidence" value="ECO:0007669"/>
    <property type="project" value="UniProtKB-ARBA"/>
</dbReference>
<dbReference type="GO" id="GO:0003676">
    <property type="term" value="F:nucleic acid binding"/>
    <property type="evidence" value="ECO:0007669"/>
    <property type="project" value="InterPro"/>
</dbReference>
<accession>A0A0M3KBT1</accession>
<organism evidence="3">
    <name type="scientific">Anisakis simplex</name>
    <name type="common">Herring worm</name>
    <dbReference type="NCBI Taxonomy" id="6269"/>
    <lineage>
        <taxon>Eukaryota</taxon>
        <taxon>Metazoa</taxon>
        <taxon>Ecdysozoa</taxon>
        <taxon>Nematoda</taxon>
        <taxon>Chromadorea</taxon>
        <taxon>Rhabditida</taxon>
        <taxon>Spirurina</taxon>
        <taxon>Ascaridomorpha</taxon>
        <taxon>Ascaridoidea</taxon>
        <taxon>Anisakidae</taxon>
        <taxon>Anisakis</taxon>
        <taxon>Anisakis simplex complex</taxon>
    </lineage>
</organism>
<feature type="domain" description="CCHC-type" evidence="2">
    <location>
        <begin position="170"/>
        <end position="186"/>
    </location>
</feature>
<feature type="compositionally biased region" description="Polar residues" evidence="1">
    <location>
        <begin position="80"/>
        <end position="127"/>
    </location>
</feature>
<dbReference type="Pfam" id="PF03564">
    <property type="entry name" value="DUF1759"/>
    <property type="match status" value="1"/>
</dbReference>
<feature type="region of interest" description="Disordered" evidence="1">
    <location>
        <begin position="80"/>
        <end position="133"/>
    </location>
</feature>
<dbReference type="SMART" id="SM00343">
    <property type="entry name" value="ZnF_C2HC"/>
    <property type="match status" value="2"/>
</dbReference>
<dbReference type="SUPFAM" id="SSF57756">
    <property type="entry name" value="Retrovirus zinc finger-like domains"/>
    <property type="match status" value="1"/>
</dbReference>
<dbReference type="Gene3D" id="4.10.60.10">
    <property type="entry name" value="Zinc finger, CCHC-type"/>
    <property type="match status" value="1"/>
</dbReference>
<dbReference type="PANTHER" id="PTHR47331">
    <property type="entry name" value="PHD-TYPE DOMAIN-CONTAINING PROTEIN"/>
    <property type="match status" value="1"/>
</dbReference>
<evidence type="ECO:0000256" key="1">
    <source>
        <dbReference type="SAM" id="MobiDB-lite"/>
    </source>
</evidence>
<feature type="domain" description="CCHC-type" evidence="2">
    <location>
        <begin position="189"/>
        <end position="205"/>
    </location>
</feature>
<reference evidence="3" key="1">
    <citation type="submission" date="2017-02" db="UniProtKB">
        <authorList>
            <consortium name="WormBaseParasite"/>
        </authorList>
    </citation>
    <scope>IDENTIFICATION</scope>
</reference>
<sequence length="226" mass="25445">LPWSTFLATFKHSVDNAPIATVHKMSYLLSCLQGPAAQAVSGYALEEHNYNGIKDTLFRRFGDSVAPRRKLHNELQSLKPTNRSSFCTTPNDRNPSYTQSISSPNQSSFAAVHSNSNQHRQKANNYTSKKKKEPSAYPFCNGRHCGAQCEQFHTVESRRNRAKQHSGKKLCLRCLKKDHFSKDCANKRLCYYCRSSGHHQALCNNAQPRQIVSMGHQRSTGSSQAI</sequence>